<evidence type="ECO:0000313" key="2">
    <source>
        <dbReference type="Proteomes" id="UP001196413"/>
    </source>
</evidence>
<dbReference type="EMBL" id="JAHQIW010002883">
    <property type="protein sequence ID" value="KAJ1356761.1"/>
    <property type="molecule type" value="Genomic_DNA"/>
</dbReference>
<evidence type="ECO:0000313" key="1">
    <source>
        <dbReference type="EMBL" id="KAJ1356761.1"/>
    </source>
</evidence>
<reference evidence="1" key="1">
    <citation type="submission" date="2021-06" db="EMBL/GenBank/DDBJ databases">
        <title>Parelaphostrongylus tenuis whole genome reference sequence.</title>
        <authorList>
            <person name="Garwood T.J."/>
            <person name="Larsen P.A."/>
            <person name="Fountain-Jones N.M."/>
            <person name="Garbe J.R."/>
            <person name="Macchietto M.G."/>
            <person name="Kania S.A."/>
            <person name="Gerhold R.W."/>
            <person name="Richards J.E."/>
            <person name="Wolf T.M."/>
        </authorList>
    </citation>
    <scope>NUCLEOTIDE SEQUENCE</scope>
    <source>
        <strain evidence="1">MNPRO001-30</strain>
        <tissue evidence="1">Meninges</tissue>
    </source>
</reference>
<name>A0AAD5MZC8_PARTN</name>
<organism evidence="1 2">
    <name type="scientific">Parelaphostrongylus tenuis</name>
    <name type="common">Meningeal worm</name>
    <dbReference type="NCBI Taxonomy" id="148309"/>
    <lineage>
        <taxon>Eukaryota</taxon>
        <taxon>Metazoa</taxon>
        <taxon>Ecdysozoa</taxon>
        <taxon>Nematoda</taxon>
        <taxon>Chromadorea</taxon>
        <taxon>Rhabditida</taxon>
        <taxon>Rhabditina</taxon>
        <taxon>Rhabditomorpha</taxon>
        <taxon>Strongyloidea</taxon>
        <taxon>Metastrongylidae</taxon>
        <taxon>Parelaphostrongylus</taxon>
    </lineage>
</organism>
<dbReference type="AlphaFoldDB" id="A0AAD5MZC8"/>
<gene>
    <name evidence="1" type="ORF">KIN20_014534</name>
</gene>
<protein>
    <submittedName>
        <fullName evidence="1">Uncharacterized protein</fullName>
    </submittedName>
</protein>
<accession>A0AAD5MZC8</accession>
<comment type="caution">
    <text evidence="1">The sequence shown here is derived from an EMBL/GenBank/DDBJ whole genome shotgun (WGS) entry which is preliminary data.</text>
</comment>
<sequence>MGPTYFIMVEKDHYHERKLRKRKAIGNHVGAALPVHSGYPSTQVSKRNMNVVLQTNQCAKIGTSQASE</sequence>
<proteinExistence type="predicted"/>
<dbReference type="Proteomes" id="UP001196413">
    <property type="component" value="Unassembled WGS sequence"/>
</dbReference>
<keyword evidence="2" id="KW-1185">Reference proteome</keyword>